<evidence type="ECO:0000313" key="3">
    <source>
        <dbReference type="Proteomes" id="UP000670947"/>
    </source>
</evidence>
<gene>
    <name evidence="2" type="ORF">I8J29_32030</name>
</gene>
<reference evidence="2 3" key="1">
    <citation type="submission" date="2021-03" db="EMBL/GenBank/DDBJ databases">
        <title>Paenibacillus artemisicola MWE-103 whole genome sequence.</title>
        <authorList>
            <person name="Ham Y.J."/>
        </authorList>
    </citation>
    <scope>NUCLEOTIDE SEQUENCE [LARGE SCALE GENOMIC DNA]</scope>
    <source>
        <strain evidence="2 3">MWE-103</strain>
    </source>
</reference>
<feature type="domain" description="DUF6385" evidence="1">
    <location>
        <begin position="23"/>
        <end position="102"/>
    </location>
</feature>
<accession>A0ABS3WL02</accession>
<sequence>MFSERIFSDVRTTDDFVALPAQDTSNKATYSYAVVNEGSEPAIAQLEIGPNGFDYAVDAEEVVQGGSTAVVVPARFQRYTRLRLKSMHEGKPTRIAVYYQAQRIK</sequence>
<organism evidence="2 3">
    <name type="scientific">Paenibacillus artemisiicola</name>
    <dbReference type="NCBI Taxonomy" id="1172618"/>
    <lineage>
        <taxon>Bacteria</taxon>
        <taxon>Bacillati</taxon>
        <taxon>Bacillota</taxon>
        <taxon>Bacilli</taxon>
        <taxon>Bacillales</taxon>
        <taxon>Paenibacillaceae</taxon>
        <taxon>Paenibacillus</taxon>
    </lineage>
</organism>
<name>A0ABS3WL02_9BACL</name>
<protein>
    <recommendedName>
        <fullName evidence="1">DUF6385 domain-containing protein</fullName>
    </recommendedName>
</protein>
<proteinExistence type="predicted"/>
<comment type="caution">
    <text evidence="2">The sequence shown here is derived from an EMBL/GenBank/DDBJ whole genome shotgun (WGS) entry which is preliminary data.</text>
</comment>
<keyword evidence="3" id="KW-1185">Reference proteome</keyword>
<dbReference type="RefSeq" id="WP_208851333.1">
    <property type="nucleotide sequence ID" value="NZ_JAGGDJ010000077.1"/>
</dbReference>
<evidence type="ECO:0000313" key="2">
    <source>
        <dbReference type="EMBL" id="MBO7748810.1"/>
    </source>
</evidence>
<dbReference type="Proteomes" id="UP000670947">
    <property type="component" value="Unassembled WGS sequence"/>
</dbReference>
<dbReference type="Pfam" id="PF19912">
    <property type="entry name" value="DUF6385"/>
    <property type="match status" value="1"/>
</dbReference>
<dbReference type="EMBL" id="JAGGDJ010000077">
    <property type="protein sequence ID" value="MBO7748810.1"/>
    <property type="molecule type" value="Genomic_DNA"/>
</dbReference>
<dbReference type="InterPro" id="IPR045965">
    <property type="entry name" value="DUF6385"/>
</dbReference>
<evidence type="ECO:0000259" key="1">
    <source>
        <dbReference type="Pfam" id="PF19912"/>
    </source>
</evidence>